<name>A0A9X1MI85_9MICC</name>
<keyword evidence="1" id="KW-0812">Transmembrane</keyword>
<feature type="transmembrane region" description="Helical" evidence="1">
    <location>
        <begin position="6"/>
        <end position="26"/>
    </location>
</feature>
<dbReference type="EMBL" id="JAJFZV010000018">
    <property type="protein sequence ID" value="MCC3299407.1"/>
    <property type="molecule type" value="Genomic_DNA"/>
</dbReference>
<dbReference type="RefSeq" id="WP_227897394.1">
    <property type="nucleotide sequence ID" value="NZ_CP099467.1"/>
</dbReference>
<evidence type="ECO:0000313" key="2">
    <source>
        <dbReference type="EMBL" id="MCC3299407.1"/>
    </source>
</evidence>
<feature type="transmembrane region" description="Helical" evidence="1">
    <location>
        <begin position="163"/>
        <end position="186"/>
    </location>
</feature>
<dbReference type="AlphaFoldDB" id="A0A9X1MI85"/>
<keyword evidence="1" id="KW-0472">Membrane</keyword>
<dbReference type="Proteomes" id="UP001139158">
    <property type="component" value="Unassembled WGS sequence"/>
</dbReference>
<keyword evidence="1" id="KW-1133">Transmembrane helix</keyword>
<proteinExistence type="predicted"/>
<gene>
    <name evidence="2" type="ORF">LJ757_16565</name>
</gene>
<feature type="transmembrane region" description="Helical" evidence="1">
    <location>
        <begin position="126"/>
        <end position="143"/>
    </location>
</feature>
<accession>A0A9X1MI85</accession>
<comment type="caution">
    <text evidence="2">The sequence shown here is derived from an EMBL/GenBank/DDBJ whole genome shotgun (WGS) entry which is preliminary data.</text>
</comment>
<reference evidence="2" key="1">
    <citation type="submission" date="2021-10" db="EMBL/GenBank/DDBJ databases">
        <title>Novel species in genus Arthrobacter.</title>
        <authorList>
            <person name="Liu Y."/>
        </authorList>
    </citation>
    <scope>NUCLEOTIDE SEQUENCE</scope>
    <source>
        <strain evidence="2">Zg-Y453</strain>
    </source>
</reference>
<evidence type="ECO:0000313" key="3">
    <source>
        <dbReference type="Proteomes" id="UP001139158"/>
    </source>
</evidence>
<feature type="transmembrane region" description="Helical" evidence="1">
    <location>
        <begin position="85"/>
        <end position="106"/>
    </location>
</feature>
<organism evidence="2 3">
    <name type="scientific">Arthrobacter caoxuetaonis</name>
    <dbReference type="NCBI Taxonomy" id="2886935"/>
    <lineage>
        <taxon>Bacteria</taxon>
        <taxon>Bacillati</taxon>
        <taxon>Actinomycetota</taxon>
        <taxon>Actinomycetes</taxon>
        <taxon>Micrococcales</taxon>
        <taxon>Micrococcaceae</taxon>
        <taxon>Arthrobacter</taxon>
    </lineage>
</organism>
<keyword evidence="3" id="KW-1185">Reference proteome</keyword>
<sequence length="193" mass="20542">MNAWEPVYTATVWLVIAAIAAAGILSERWSVARALKLARSGRPLTPAQQALAYGDAGTGITAGKGRLAIELTERDLALGRRAARAFNAGTIVTIIVMAAIAVFVWLSVPLDTSVRYSGQARKPERMNIVPALLPAIGFCALLMRGARSPDAEHMGKRSRYGTYILGALLLGWALYIHAAIAIEGLVEGGFLTL</sequence>
<evidence type="ECO:0000256" key="1">
    <source>
        <dbReference type="SAM" id="Phobius"/>
    </source>
</evidence>
<protein>
    <submittedName>
        <fullName evidence="2">Uncharacterized protein</fullName>
    </submittedName>
</protein>